<feature type="transmembrane region" description="Helical" evidence="1">
    <location>
        <begin position="67"/>
        <end position="86"/>
    </location>
</feature>
<name>A0A1B1KHT3_RHOOP</name>
<gene>
    <name evidence="2" type="ORF">R1CP_37835</name>
</gene>
<keyword evidence="2" id="KW-0614">Plasmid</keyword>
<sequence>MSAIASTVVALANAAHPAPDISIVAQETQVSTGGLRKWIEDNIVFTILVVIACVVLTGGLRGNLSKVFTVGGLTLVGLAFVGIATSETAAKGLGNWVLGLFGINA</sequence>
<keyword evidence="1" id="KW-0472">Membrane</keyword>
<accession>A0A1B1KHT3</accession>
<dbReference type="RefSeq" id="WP_065493629.1">
    <property type="nucleotide sequence ID" value="NZ_CP009112.1"/>
</dbReference>
<dbReference type="Proteomes" id="UP000186108">
    <property type="component" value="Plasmid pR1CP1"/>
</dbReference>
<proteinExistence type="predicted"/>
<evidence type="ECO:0000256" key="1">
    <source>
        <dbReference type="SAM" id="Phobius"/>
    </source>
</evidence>
<keyword evidence="1" id="KW-0812">Transmembrane</keyword>
<dbReference type="PATRIC" id="fig|37919.13.peg.7972"/>
<evidence type="ECO:0000313" key="2">
    <source>
        <dbReference type="EMBL" id="ANS32166.1"/>
    </source>
</evidence>
<dbReference type="EMBL" id="CP009112">
    <property type="protein sequence ID" value="ANS32166.1"/>
    <property type="molecule type" value="Genomic_DNA"/>
</dbReference>
<organism evidence="2 3">
    <name type="scientific">Rhodococcus opacus</name>
    <name type="common">Nocardia opaca</name>
    <dbReference type="NCBI Taxonomy" id="37919"/>
    <lineage>
        <taxon>Bacteria</taxon>
        <taxon>Bacillati</taxon>
        <taxon>Actinomycetota</taxon>
        <taxon>Actinomycetes</taxon>
        <taxon>Mycobacteriales</taxon>
        <taxon>Nocardiaceae</taxon>
        <taxon>Rhodococcus</taxon>
    </lineage>
</organism>
<reference evidence="2 3" key="1">
    <citation type="submission" date="2014-07" db="EMBL/GenBank/DDBJ databases">
        <authorList>
            <person name="Zhang J.E."/>
            <person name="Yang H."/>
            <person name="Guo J."/>
            <person name="Deng Z."/>
            <person name="Luo H."/>
            <person name="Luo M."/>
            <person name="Zhao B."/>
        </authorList>
    </citation>
    <scope>NUCLEOTIDE SEQUENCE [LARGE SCALE GENOMIC DNA]</scope>
    <source>
        <strain evidence="2 3">1CP</strain>
        <plasmid evidence="3">Plasmid pr1cp1</plasmid>
    </source>
</reference>
<protein>
    <submittedName>
        <fullName evidence="2">Uncharacterized protein</fullName>
    </submittedName>
</protein>
<keyword evidence="1" id="KW-1133">Transmembrane helix</keyword>
<evidence type="ECO:0000313" key="3">
    <source>
        <dbReference type="Proteomes" id="UP000186108"/>
    </source>
</evidence>
<feature type="transmembrane region" description="Helical" evidence="1">
    <location>
        <begin position="41"/>
        <end position="60"/>
    </location>
</feature>
<geneLocation type="plasmid" evidence="3">
    <name>pr1cp1</name>
</geneLocation>
<dbReference type="AlphaFoldDB" id="A0A1B1KHT3"/>